<evidence type="ECO:0000256" key="3">
    <source>
        <dbReference type="ARBA" id="ARBA00022448"/>
    </source>
</evidence>
<evidence type="ECO:0000313" key="12">
    <source>
        <dbReference type="RefSeq" id="XP_026124615.1"/>
    </source>
</evidence>
<name>A0A6P6PX11_CARAU</name>
<reference evidence="12" key="1">
    <citation type="submission" date="2025-08" db="UniProtKB">
        <authorList>
            <consortium name="RefSeq"/>
        </authorList>
    </citation>
    <scope>IDENTIFICATION</scope>
    <source>
        <strain evidence="12">Wakin</strain>
        <tissue evidence="12">Muscle</tissue>
    </source>
</reference>
<evidence type="ECO:0000256" key="6">
    <source>
        <dbReference type="ARBA" id="ARBA00023065"/>
    </source>
</evidence>
<evidence type="ECO:0000256" key="1">
    <source>
        <dbReference type="ARBA" id="ARBA00004308"/>
    </source>
</evidence>
<proteinExistence type="inferred from homology"/>
<keyword evidence="11" id="KW-1185">Reference proteome</keyword>
<evidence type="ECO:0000256" key="2">
    <source>
        <dbReference type="ARBA" id="ARBA00009848"/>
    </source>
</evidence>
<comment type="similarity">
    <text evidence="2">Belongs to the P2X receptor family.</text>
</comment>
<keyword evidence="3" id="KW-0813">Transport</keyword>
<protein>
    <submittedName>
        <fullName evidence="12">P2X purinoceptor 7-like</fullName>
    </submittedName>
</protein>
<dbReference type="GO" id="GO:0004931">
    <property type="term" value="F:extracellularly ATP-gated monoatomic cation channel activity"/>
    <property type="evidence" value="ECO:0007669"/>
    <property type="project" value="InterPro"/>
</dbReference>
<dbReference type="GO" id="GO:0033198">
    <property type="term" value="P:response to ATP"/>
    <property type="evidence" value="ECO:0007669"/>
    <property type="project" value="InterPro"/>
</dbReference>
<accession>A0A6P6PX11</accession>
<evidence type="ECO:0000256" key="10">
    <source>
        <dbReference type="SAM" id="Phobius"/>
    </source>
</evidence>
<evidence type="ECO:0000256" key="8">
    <source>
        <dbReference type="ARBA" id="ARBA00023286"/>
    </source>
</evidence>
<feature type="transmembrane region" description="Helical" evidence="10">
    <location>
        <begin position="121"/>
        <end position="139"/>
    </location>
</feature>
<dbReference type="PANTHER" id="PTHR10125">
    <property type="entry name" value="P2X PURINOCEPTOR"/>
    <property type="match status" value="1"/>
</dbReference>
<dbReference type="Pfam" id="PF00864">
    <property type="entry name" value="P2X_receptor"/>
    <property type="match status" value="1"/>
</dbReference>
<dbReference type="GO" id="GO:0001614">
    <property type="term" value="F:purinergic nucleotide receptor activity"/>
    <property type="evidence" value="ECO:0007669"/>
    <property type="project" value="InterPro"/>
</dbReference>
<keyword evidence="4 10" id="KW-0812">Transmembrane</keyword>
<evidence type="ECO:0000313" key="11">
    <source>
        <dbReference type="Proteomes" id="UP000515129"/>
    </source>
</evidence>
<comment type="subcellular location">
    <subcellularLocation>
        <location evidence="1">Endomembrane system</location>
    </subcellularLocation>
</comment>
<keyword evidence="8" id="KW-1071">Ligand-gated ion channel</keyword>
<dbReference type="OrthoDB" id="494673at2759"/>
<keyword evidence="7 10" id="KW-0472">Membrane</keyword>
<dbReference type="KEGG" id="caua:113106811"/>
<evidence type="ECO:0000256" key="9">
    <source>
        <dbReference type="ARBA" id="ARBA00023303"/>
    </source>
</evidence>
<dbReference type="PANTHER" id="PTHR10125:SF13">
    <property type="entry name" value="P2X PURINOCEPTOR 7"/>
    <property type="match status" value="1"/>
</dbReference>
<dbReference type="Proteomes" id="UP000515129">
    <property type="component" value="Chromosome 8"/>
</dbReference>
<dbReference type="InterPro" id="IPR001429">
    <property type="entry name" value="P2X_purnocptor"/>
</dbReference>
<dbReference type="GO" id="GO:0098794">
    <property type="term" value="C:postsynapse"/>
    <property type="evidence" value="ECO:0007669"/>
    <property type="project" value="GOC"/>
</dbReference>
<dbReference type="GO" id="GO:0012505">
    <property type="term" value="C:endomembrane system"/>
    <property type="evidence" value="ECO:0007669"/>
    <property type="project" value="UniProtKB-SubCell"/>
</dbReference>
<dbReference type="GO" id="GO:0070588">
    <property type="term" value="P:calcium ion transmembrane transport"/>
    <property type="evidence" value="ECO:0007669"/>
    <property type="project" value="TreeGrafter"/>
</dbReference>
<dbReference type="RefSeq" id="XP_026124615.1">
    <property type="nucleotide sequence ID" value="XM_026268830.1"/>
</dbReference>
<keyword evidence="6" id="KW-0406">Ion transport</keyword>
<organism evidence="11 12">
    <name type="scientific">Carassius auratus</name>
    <name type="common">Goldfish</name>
    <dbReference type="NCBI Taxonomy" id="7957"/>
    <lineage>
        <taxon>Eukaryota</taxon>
        <taxon>Metazoa</taxon>
        <taxon>Chordata</taxon>
        <taxon>Craniata</taxon>
        <taxon>Vertebrata</taxon>
        <taxon>Euteleostomi</taxon>
        <taxon>Actinopterygii</taxon>
        <taxon>Neopterygii</taxon>
        <taxon>Teleostei</taxon>
        <taxon>Ostariophysi</taxon>
        <taxon>Cypriniformes</taxon>
        <taxon>Cyprinidae</taxon>
        <taxon>Cyprininae</taxon>
        <taxon>Carassius</taxon>
    </lineage>
</organism>
<gene>
    <name evidence="12" type="primary">LOC113106811</name>
</gene>
<keyword evidence="9" id="KW-0407">Ion channel</keyword>
<dbReference type="InterPro" id="IPR027309">
    <property type="entry name" value="P2X_extracellular_dom_sf"/>
</dbReference>
<dbReference type="Gene3D" id="1.10.287.940">
    <property type="entry name" value="atp-gated p2x4 ion channel"/>
    <property type="match status" value="1"/>
</dbReference>
<keyword evidence="5 10" id="KW-1133">Transmembrane helix</keyword>
<evidence type="ECO:0000256" key="4">
    <source>
        <dbReference type="ARBA" id="ARBA00022692"/>
    </source>
</evidence>
<dbReference type="PRINTS" id="PR01307">
    <property type="entry name" value="P2XRECEPTOR"/>
</dbReference>
<sequence>MKETDLKGSIYNRYKNPYCPIFRLGDIVSEAKEKFSEIAVEGGVIGIQINWDCDLNHIFHSCLPKYSFRRLDEKESNRTLYPGLNFRFARYSIVNGEQQRTLFKMYGIRFDVMVFGKAGKFSIIQLIIYIGSTLSYYALVSNP</sequence>
<evidence type="ECO:0000256" key="7">
    <source>
        <dbReference type="ARBA" id="ARBA00023136"/>
    </source>
</evidence>
<dbReference type="AlphaFoldDB" id="A0A6P6PX11"/>
<evidence type="ECO:0000256" key="5">
    <source>
        <dbReference type="ARBA" id="ARBA00022989"/>
    </source>
</evidence>
<dbReference type="InterPro" id="IPR059116">
    <property type="entry name" value="P2X_receptor"/>
</dbReference>
<dbReference type="GeneID" id="113106811"/>
<dbReference type="GO" id="GO:0005886">
    <property type="term" value="C:plasma membrane"/>
    <property type="evidence" value="ECO:0007669"/>
    <property type="project" value="InterPro"/>
</dbReference>
<dbReference type="Gene3D" id="2.60.490.10">
    <property type="entry name" value="atp-gated p2x4 ion channel domain"/>
    <property type="match status" value="1"/>
</dbReference>